<dbReference type="STRING" id="1048983.EL17_17925"/>
<reference evidence="13 14" key="1">
    <citation type="submission" date="2014-04" db="EMBL/GenBank/DDBJ databases">
        <title>Characterization and application of a salt tolerant electro-active bacterium.</title>
        <authorList>
            <person name="Yang L."/>
            <person name="Wei S."/>
            <person name="Tay Q.X.M."/>
        </authorList>
    </citation>
    <scope>NUCLEOTIDE SEQUENCE [LARGE SCALE GENOMIC DNA]</scope>
    <source>
        <strain evidence="13 14">LY1</strain>
    </source>
</reference>
<dbReference type="PANTHER" id="PTHR11264:SF0">
    <property type="entry name" value="URACIL-DNA GLYCOSYLASE"/>
    <property type="match status" value="1"/>
</dbReference>
<dbReference type="NCBIfam" id="NF003592">
    <property type="entry name" value="PRK05254.1-5"/>
    <property type="match status" value="1"/>
</dbReference>
<dbReference type="SMART" id="SM00986">
    <property type="entry name" value="UDG"/>
    <property type="match status" value="1"/>
</dbReference>
<accession>A0A074LFT0</accession>
<dbReference type="RefSeq" id="WP_035077293.1">
    <property type="nucleotide sequence ID" value="NZ_JMIH01000024.1"/>
</dbReference>
<gene>
    <name evidence="9" type="primary">ung</name>
    <name evidence="13" type="ORF">EL17_17925</name>
</gene>
<dbReference type="GO" id="GO:0004844">
    <property type="term" value="F:uracil DNA N-glycosylase activity"/>
    <property type="evidence" value="ECO:0007669"/>
    <property type="project" value="UniProtKB-UniRule"/>
</dbReference>
<dbReference type="OrthoDB" id="9804372at2"/>
<dbReference type="HAMAP" id="MF_00148">
    <property type="entry name" value="UDG"/>
    <property type="match status" value="1"/>
</dbReference>
<dbReference type="EMBL" id="JMIH01000024">
    <property type="protein sequence ID" value="KEO72617.1"/>
    <property type="molecule type" value="Genomic_DNA"/>
</dbReference>
<keyword evidence="9" id="KW-0963">Cytoplasm</keyword>
<dbReference type="NCBIfam" id="NF003588">
    <property type="entry name" value="PRK05254.1-1"/>
    <property type="match status" value="1"/>
</dbReference>
<proteinExistence type="inferred from homology"/>
<evidence type="ECO:0000256" key="6">
    <source>
        <dbReference type="ARBA" id="ARBA00022763"/>
    </source>
</evidence>
<evidence type="ECO:0000256" key="2">
    <source>
        <dbReference type="ARBA" id="ARBA00002631"/>
    </source>
</evidence>
<dbReference type="eggNOG" id="COG0692">
    <property type="taxonomic scope" value="Bacteria"/>
</dbReference>
<evidence type="ECO:0000256" key="8">
    <source>
        <dbReference type="ARBA" id="ARBA00023204"/>
    </source>
</evidence>
<evidence type="ECO:0000256" key="5">
    <source>
        <dbReference type="ARBA" id="ARBA00018429"/>
    </source>
</evidence>
<organism evidence="13 14">
    <name type="scientific">Anditalea andensis</name>
    <dbReference type="NCBI Taxonomy" id="1048983"/>
    <lineage>
        <taxon>Bacteria</taxon>
        <taxon>Pseudomonadati</taxon>
        <taxon>Bacteroidota</taxon>
        <taxon>Cytophagia</taxon>
        <taxon>Cytophagales</taxon>
        <taxon>Cytophagaceae</taxon>
        <taxon>Anditalea</taxon>
    </lineage>
</organism>
<dbReference type="GO" id="GO:0005737">
    <property type="term" value="C:cytoplasm"/>
    <property type="evidence" value="ECO:0007669"/>
    <property type="project" value="UniProtKB-SubCell"/>
</dbReference>
<dbReference type="PANTHER" id="PTHR11264">
    <property type="entry name" value="URACIL-DNA GLYCOSYLASE"/>
    <property type="match status" value="1"/>
</dbReference>
<evidence type="ECO:0000256" key="1">
    <source>
        <dbReference type="ARBA" id="ARBA00001400"/>
    </source>
</evidence>
<dbReference type="InterPro" id="IPR018085">
    <property type="entry name" value="Ura-DNA_Glyclase_AS"/>
</dbReference>
<name>A0A074LFT0_9BACT</name>
<dbReference type="AlphaFoldDB" id="A0A074LFT0"/>
<evidence type="ECO:0000256" key="3">
    <source>
        <dbReference type="ARBA" id="ARBA00008184"/>
    </source>
</evidence>
<keyword evidence="6 9" id="KW-0227">DNA damage</keyword>
<evidence type="ECO:0000313" key="13">
    <source>
        <dbReference type="EMBL" id="KEO72617.1"/>
    </source>
</evidence>
<keyword evidence="8 9" id="KW-0234">DNA repair</keyword>
<dbReference type="NCBIfam" id="TIGR00628">
    <property type="entry name" value="ung"/>
    <property type="match status" value="1"/>
</dbReference>
<dbReference type="Pfam" id="PF03167">
    <property type="entry name" value="UDG"/>
    <property type="match status" value="1"/>
</dbReference>
<dbReference type="NCBIfam" id="NF003589">
    <property type="entry name" value="PRK05254.1-2"/>
    <property type="match status" value="1"/>
</dbReference>
<sequence>MDLLLNEKWKTTLSEEFQKPYFISLMAFIEDEYKNKTIYPLKENIFEAFNKSPLEHTKVVILGQDPYHGPGQAHGLSFSVPEGVKLPPSLRNIFKEIQRDFGQPMAESGNLVKWAEQGVLLLNATLTVRKGEAGSHQNKGWEVFTDEVIKAISYHREGVVFMLWGSYAQKKTKLINPNKHLILKGPHPSPLSAYRGFIGSGHFSSANEYLVHLGNAPIKW</sequence>
<dbReference type="NCBIfam" id="NF003591">
    <property type="entry name" value="PRK05254.1-4"/>
    <property type="match status" value="1"/>
</dbReference>
<comment type="caution">
    <text evidence="13">The sequence shown here is derived from an EMBL/GenBank/DDBJ whole genome shotgun (WGS) entry which is preliminary data.</text>
</comment>
<evidence type="ECO:0000256" key="7">
    <source>
        <dbReference type="ARBA" id="ARBA00022801"/>
    </source>
</evidence>
<dbReference type="PROSITE" id="PS00130">
    <property type="entry name" value="U_DNA_GLYCOSYLASE"/>
    <property type="match status" value="1"/>
</dbReference>
<comment type="catalytic activity">
    <reaction evidence="1 9 11">
        <text>Hydrolyzes single-stranded DNA or mismatched double-stranded DNA and polynucleotides, releasing free uracil.</text>
        <dbReference type="EC" id="3.2.2.27"/>
    </reaction>
</comment>
<evidence type="ECO:0000256" key="10">
    <source>
        <dbReference type="PROSITE-ProRule" id="PRU10072"/>
    </source>
</evidence>
<feature type="active site" description="Proton acceptor" evidence="9 10">
    <location>
        <position position="65"/>
    </location>
</feature>
<evidence type="ECO:0000313" key="14">
    <source>
        <dbReference type="Proteomes" id="UP000027821"/>
    </source>
</evidence>
<evidence type="ECO:0000256" key="11">
    <source>
        <dbReference type="RuleBase" id="RU003780"/>
    </source>
</evidence>
<keyword evidence="7 9" id="KW-0378">Hydrolase</keyword>
<dbReference type="GO" id="GO:0097510">
    <property type="term" value="P:base-excision repair, AP site formation via deaminated base removal"/>
    <property type="evidence" value="ECO:0007669"/>
    <property type="project" value="TreeGrafter"/>
</dbReference>
<comment type="similarity">
    <text evidence="3 9 11">Belongs to the uracil-DNA glycosylase (UDG) superfamily. UNG family.</text>
</comment>
<dbReference type="InterPro" id="IPR002043">
    <property type="entry name" value="UDG_fam1"/>
</dbReference>
<dbReference type="Proteomes" id="UP000027821">
    <property type="component" value="Unassembled WGS sequence"/>
</dbReference>
<comment type="subcellular location">
    <subcellularLocation>
        <location evidence="9">Cytoplasm</location>
    </subcellularLocation>
</comment>
<evidence type="ECO:0000256" key="9">
    <source>
        <dbReference type="HAMAP-Rule" id="MF_00148"/>
    </source>
</evidence>
<evidence type="ECO:0000256" key="4">
    <source>
        <dbReference type="ARBA" id="ARBA00012030"/>
    </source>
</evidence>
<dbReference type="EC" id="3.2.2.27" evidence="4 9"/>
<keyword evidence="14" id="KW-1185">Reference proteome</keyword>
<dbReference type="SUPFAM" id="SSF52141">
    <property type="entry name" value="Uracil-DNA glycosylase-like"/>
    <property type="match status" value="1"/>
</dbReference>
<dbReference type="SMART" id="SM00987">
    <property type="entry name" value="UreE_C"/>
    <property type="match status" value="1"/>
</dbReference>
<comment type="function">
    <text evidence="2 9 11">Excises uracil residues from the DNA which can arise as a result of misincorporation of dUMP residues by DNA polymerase or due to deamination of cytosine.</text>
</comment>
<evidence type="ECO:0000259" key="12">
    <source>
        <dbReference type="SMART" id="SM00986"/>
    </source>
</evidence>
<dbReference type="InterPro" id="IPR005122">
    <property type="entry name" value="Uracil-DNA_glycosylase-like"/>
</dbReference>
<dbReference type="FunFam" id="3.40.470.10:FF:000001">
    <property type="entry name" value="Uracil-DNA glycosylase"/>
    <property type="match status" value="1"/>
</dbReference>
<feature type="domain" description="Uracil-DNA glycosylase-like" evidence="12">
    <location>
        <begin position="50"/>
        <end position="210"/>
    </location>
</feature>
<dbReference type="CDD" id="cd10027">
    <property type="entry name" value="UDG-F1-like"/>
    <property type="match status" value="1"/>
</dbReference>
<dbReference type="InterPro" id="IPR036895">
    <property type="entry name" value="Uracil-DNA_glycosylase-like_sf"/>
</dbReference>
<dbReference type="Gene3D" id="3.40.470.10">
    <property type="entry name" value="Uracil-DNA glycosylase-like domain"/>
    <property type="match status" value="1"/>
</dbReference>
<protein>
    <recommendedName>
        <fullName evidence="5 9">Uracil-DNA glycosylase</fullName>
        <shortName evidence="9">UDG</shortName>
        <ecNumber evidence="4 9">3.2.2.27</ecNumber>
    </recommendedName>
</protein>